<gene>
    <name evidence="9" type="ordered locus">Plav_2511</name>
</gene>
<dbReference type="HOGENOM" id="CLU_060944_2_1_5"/>
<dbReference type="Pfam" id="PF00034">
    <property type="entry name" value="Cytochrom_C"/>
    <property type="match status" value="1"/>
</dbReference>
<dbReference type="KEGG" id="pla:Plav_2511"/>
<evidence type="ECO:0000256" key="7">
    <source>
        <dbReference type="SAM" id="SignalP"/>
    </source>
</evidence>
<evidence type="ECO:0000256" key="2">
    <source>
        <dbReference type="ARBA" id="ARBA00022617"/>
    </source>
</evidence>
<dbReference type="OrthoDB" id="9805828at2"/>
<dbReference type="InterPro" id="IPR009056">
    <property type="entry name" value="Cyt_c-like_dom"/>
</dbReference>
<dbReference type="GO" id="GO:0046872">
    <property type="term" value="F:metal ion binding"/>
    <property type="evidence" value="ECO:0007669"/>
    <property type="project" value="UniProtKB-KW"/>
</dbReference>
<feature type="domain" description="Cytochrome c" evidence="8">
    <location>
        <begin position="26"/>
        <end position="129"/>
    </location>
</feature>
<evidence type="ECO:0000256" key="1">
    <source>
        <dbReference type="ARBA" id="ARBA00022448"/>
    </source>
</evidence>
<sequence length="132" mass="13847">MRDLFHGFAAISLAMTISGAALAEGPDLADGKKIFARCKACHTLEEGGKDGIGPNLHGVFGRTAGTKEGVKFSKAMTAKGAEGLVWSEETLSVYLEKPAAMVPGTNMAFPGLKKEEDRASLIAYLKSETGAE</sequence>
<dbReference type="SUPFAM" id="SSF46626">
    <property type="entry name" value="Cytochrome c"/>
    <property type="match status" value="1"/>
</dbReference>
<evidence type="ECO:0000256" key="5">
    <source>
        <dbReference type="ARBA" id="ARBA00023004"/>
    </source>
</evidence>
<keyword evidence="4" id="KW-0249">Electron transport</keyword>
<organism evidence="9 10">
    <name type="scientific">Parvibaculum lavamentivorans (strain DS-1 / DSM 13023 / NCIMB 13966)</name>
    <dbReference type="NCBI Taxonomy" id="402881"/>
    <lineage>
        <taxon>Bacteria</taxon>
        <taxon>Pseudomonadati</taxon>
        <taxon>Pseudomonadota</taxon>
        <taxon>Alphaproteobacteria</taxon>
        <taxon>Hyphomicrobiales</taxon>
        <taxon>Parvibaculaceae</taxon>
        <taxon>Parvibaculum</taxon>
    </lineage>
</organism>
<dbReference type="Proteomes" id="UP000006377">
    <property type="component" value="Chromosome"/>
</dbReference>
<evidence type="ECO:0000259" key="8">
    <source>
        <dbReference type="PROSITE" id="PS51007"/>
    </source>
</evidence>
<dbReference type="InterPro" id="IPR002327">
    <property type="entry name" value="Cyt_c_1A/1B"/>
</dbReference>
<name>A7HW37_PARL1</name>
<protein>
    <submittedName>
        <fullName evidence="9">Cytochrome c class I</fullName>
    </submittedName>
</protein>
<dbReference type="Gene3D" id="1.10.760.10">
    <property type="entry name" value="Cytochrome c-like domain"/>
    <property type="match status" value="1"/>
</dbReference>
<evidence type="ECO:0000313" key="9">
    <source>
        <dbReference type="EMBL" id="ABS64120.1"/>
    </source>
</evidence>
<feature type="signal peptide" evidence="7">
    <location>
        <begin position="1"/>
        <end position="23"/>
    </location>
</feature>
<dbReference type="AlphaFoldDB" id="A7HW37"/>
<evidence type="ECO:0000256" key="6">
    <source>
        <dbReference type="PROSITE-ProRule" id="PRU00433"/>
    </source>
</evidence>
<dbReference type="STRING" id="402881.Plav_2511"/>
<evidence type="ECO:0000256" key="3">
    <source>
        <dbReference type="ARBA" id="ARBA00022723"/>
    </source>
</evidence>
<evidence type="ECO:0000256" key="4">
    <source>
        <dbReference type="ARBA" id="ARBA00022982"/>
    </source>
</evidence>
<dbReference type="EMBL" id="CP000774">
    <property type="protein sequence ID" value="ABS64120.1"/>
    <property type="molecule type" value="Genomic_DNA"/>
</dbReference>
<keyword evidence="3 6" id="KW-0479">Metal-binding</keyword>
<keyword evidence="10" id="KW-1185">Reference proteome</keyword>
<dbReference type="PANTHER" id="PTHR11961">
    <property type="entry name" value="CYTOCHROME C"/>
    <property type="match status" value="1"/>
</dbReference>
<dbReference type="eggNOG" id="COG3474">
    <property type="taxonomic scope" value="Bacteria"/>
</dbReference>
<accession>A7HW37</accession>
<dbReference type="PRINTS" id="PR00604">
    <property type="entry name" value="CYTCHRMECIAB"/>
</dbReference>
<reference evidence="9 10" key="1">
    <citation type="journal article" date="2011" name="Stand. Genomic Sci.">
        <title>Complete genome sequence of Parvibaculum lavamentivorans type strain (DS-1(T)).</title>
        <authorList>
            <person name="Schleheck D."/>
            <person name="Weiss M."/>
            <person name="Pitluck S."/>
            <person name="Bruce D."/>
            <person name="Land M.L."/>
            <person name="Han S."/>
            <person name="Saunders E."/>
            <person name="Tapia R."/>
            <person name="Detter C."/>
            <person name="Brettin T."/>
            <person name="Han J."/>
            <person name="Woyke T."/>
            <person name="Goodwin L."/>
            <person name="Pennacchio L."/>
            <person name="Nolan M."/>
            <person name="Cook A.M."/>
            <person name="Kjelleberg S."/>
            <person name="Thomas T."/>
        </authorList>
    </citation>
    <scope>NUCLEOTIDE SEQUENCE [LARGE SCALE GENOMIC DNA]</scope>
    <source>
        <strain evidence="10">DS-1 / DSM 13023 / NCIMB 13966</strain>
    </source>
</reference>
<feature type="chain" id="PRO_5002709726" evidence="7">
    <location>
        <begin position="24"/>
        <end position="132"/>
    </location>
</feature>
<keyword evidence="1" id="KW-0813">Transport</keyword>
<keyword evidence="2 6" id="KW-0349">Heme</keyword>
<evidence type="ECO:0000313" key="10">
    <source>
        <dbReference type="Proteomes" id="UP000006377"/>
    </source>
</evidence>
<keyword evidence="7" id="KW-0732">Signal</keyword>
<dbReference type="GO" id="GO:0009055">
    <property type="term" value="F:electron transfer activity"/>
    <property type="evidence" value="ECO:0007669"/>
    <property type="project" value="InterPro"/>
</dbReference>
<proteinExistence type="predicted"/>
<keyword evidence="5 6" id="KW-0408">Iron</keyword>
<dbReference type="GO" id="GO:0020037">
    <property type="term" value="F:heme binding"/>
    <property type="evidence" value="ECO:0007669"/>
    <property type="project" value="InterPro"/>
</dbReference>
<dbReference type="InterPro" id="IPR036909">
    <property type="entry name" value="Cyt_c-like_dom_sf"/>
</dbReference>
<dbReference type="RefSeq" id="WP_012111431.1">
    <property type="nucleotide sequence ID" value="NC_009719.1"/>
</dbReference>
<dbReference type="PROSITE" id="PS51007">
    <property type="entry name" value="CYTC"/>
    <property type="match status" value="1"/>
</dbReference>